<reference evidence="7" key="1">
    <citation type="journal article" date="2019" name="Int. J. Syst. Evol. Microbiol.">
        <title>The Global Catalogue of Microorganisms (GCM) 10K type strain sequencing project: providing services to taxonomists for standard genome sequencing and annotation.</title>
        <authorList>
            <consortium name="The Broad Institute Genomics Platform"/>
            <consortium name="The Broad Institute Genome Sequencing Center for Infectious Disease"/>
            <person name="Wu L."/>
            <person name="Ma J."/>
        </authorList>
    </citation>
    <scope>NUCLEOTIDE SEQUENCE [LARGE SCALE GENOMIC DNA]</scope>
    <source>
        <strain evidence="7">CCUG 66188</strain>
    </source>
</reference>
<keyword evidence="3" id="KW-0677">Repeat</keyword>
<dbReference type="InterPro" id="IPR050179">
    <property type="entry name" value="Trans_hexapeptide_repeat"/>
</dbReference>
<dbReference type="NCBIfam" id="TIGR03570">
    <property type="entry name" value="NeuD_NnaD"/>
    <property type="match status" value="1"/>
</dbReference>
<comment type="caution">
    <text evidence="6">The sequence shown here is derived from an EMBL/GenBank/DDBJ whole genome shotgun (WGS) entry which is preliminary data.</text>
</comment>
<name>A0ABV9KUW0_9BACT</name>
<evidence type="ECO:0000256" key="3">
    <source>
        <dbReference type="ARBA" id="ARBA00022737"/>
    </source>
</evidence>
<gene>
    <name evidence="6" type="ORF">ACFO6W_09105</name>
</gene>
<sequence>MKNLIVFGAGDLGKHIVYNKHMFDNKYNILGFMDEDINKVGSQLCGIPVFGTDYLQSNKRNNLHMIIAISSPKAKEEILKKMMSYDITFPNFISRDAWISKKVKTGRGILIYPNSTVDFETEIEDFVTINAGCSVGHNVTIGRFSTLAPGVNLAGHTKIGEKADLGIGCCTIQKIKIGNRSIIGGQAMLIQDVEPGQTVAGVPAKTIK</sequence>
<dbReference type="InterPro" id="IPR011004">
    <property type="entry name" value="Trimer_LpxA-like_sf"/>
</dbReference>
<dbReference type="InterPro" id="IPR041561">
    <property type="entry name" value="PglD_N"/>
</dbReference>
<evidence type="ECO:0000256" key="4">
    <source>
        <dbReference type="ARBA" id="ARBA00023315"/>
    </source>
</evidence>
<evidence type="ECO:0000313" key="7">
    <source>
        <dbReference type="Proteomes" id="UP001596023"/>
    </source>
</evidence>
<dbReference type="InterPro" id="IPR001451">
    <property type="entry name" value="Hexapep"/>
</dbReference>
<dbReference type="Gene3D" id="2.160.10.10">
    <property type="entry name" value="Hexapeptide repeat proteins"/>
    <property type="match status" value="1"/>
</dbReference>
<dbReference type="Proteomes" id="UP001596023">
    <property type="component" value="Unassembled WGS sequence"/>
</dbReference>
<proteinExistence type="inferred from homology"/>
<evidence type="ECO:0000256" key="1">
    <source>
        <dbReference type="ARBA" id="ARBA00007274"/>
    </source>
</evidence>
<dbReference type="InterPro" id="IPR020019">
    <property type="entry name" value="AcTrfase_PglD-like"/>
</dbReference>
<keyword evidence="4" id="KW-0012">Acyltransferase</keyword>
<evidence type="ECO:0000256" key="2">
    <source>
        <dbReference type="ARBA" id="ARBA00022679"/>
    </source>
</evidence>
<dbReference type="Gene3D" id="3.40.50.20">
    <property type="match status" value="1"/>
</dbReference>
<dbReference type="Pfam" id="PF00132">
    <property type="entry name" value="Hexapep"/>
    <property type="match status" value="1"/>
</dbReference>
<dbReference type="PANTHER" id="PTHR43300:SF7">
    <property type="entry name" value="UDP-N-ACETYLBACILLOSAMINE N-ACETYLTRANSFERASE"/>
    <property type="match status" value="1"/>
</dbReference>
<feature type="domain" description="PglD N-terminal" evidence="5">
    <location>
        <begin position="3"/>
        <end position="81"/>
    </location>
</feature>
<comment type="similarity">
    <text evidence="1">Belongs to the transferase hexapeptide repeat family.</text>
</comment>
<dbReference type="RefSeq" id="WP_379995541.1">
    <property type="nucleotide sequence ID" value="NZ_JBHSGN010000063.1"/>
</dbReference>
<organism evidence="6 7">
    <name type="scientific">Dysgonomonas termitidis</name>
    <dbReference type="NCBI Taxonomy" id="1516126"/>
    <lineage>
        <taxon>Bacteria</taxon>
        <taxon>Pseudomonadati</taxon>
        <taxon>Bacteroidota</taxon>
        <taxon>Bacteroidia</taxon>
        <taxon>Bacteroidales</taxon>
        <taxon>Dysgonomonadaceae</taxon>
        <taxon>Dysgonomonas</taxon>
    </lineage>
</organism>
<dbReference type="SUPFAM" id="SSF51161">
    <property type="entry name" value="Trimeric LpxA-like enzymes"/>
    <property type="match status" value="1"/>
</dbReference>
<dbReference type="EMBL" id="JBHSGN010000063">
    <property type="protein sequence ID" value="MFC4673848.1"/>
    <property type="molecule type" value="Genomic_DNA"/>
</dbReference>
<dbReference type="Pfam" id="PF17836">
    <property type="entry name" value="PglD_N"/>
    <property type="match status" value="1"/>
</dbReference>
<evidence type="ECO:0000313" key="6">
    <source>
        <dbReference type="EMBL" id="MFC4673848.1"/>
    </source>
</evidence>
<dbReference type="PANTHER" id="PTHR43300">
    <property type="entry name" value="ACETYLTRANSFERASE"/>
    <property type="match status" value="1"/>
</dbReference>
<evidence type="ECO:0000259" key="5">
    <source>
        <dbReference type="Pfam" id="PF17836"/>
    </source>
</evidence>
<dbReference type="InterPro" id="IPR018357">
    <property type="entry name" value="Hexapep_transf_CS"/>
</dbReference>
<accession>A0ABV9KUW0</accession>
<keyword evidence="7" id="KW-1185">Reference proteome</keyword>
<protein>
    <submittedName>
        <fullName evidence="6">Acetyltransferase</fullName>
    </submittedName>
</protein>
<keyword evidence="2" id="KW-0808">Transferase</keyword>
<dbReference type="CDD" id="cd03360">
    <property type="entry name" value="LbH_AT_putative"/>
    <property type="match status" value="1"/>
</dbReference>
<dbReference type="PROSITE" id="PS00101">
    <property type="entry name" value="HEXAPEP_TRANSFERASES"/>
    <property type="match status" value="1"/>
</dbReference>